<dbReference type="Proteomes" id="UP001221519">
    <property type="component" value="Chromosome"/>
</dbReference>
<gene>
    <name evidence="2" type="ORF">PUW23_16950</name>
    <name evidence="3" type="ORF">PUW25_16775</name>
</gene>
<evidence type="ECO:0000313" key="5">
    <source>
        <dbReference type="Proteomes" id="UP001221519"/>
    </source>
</evidence>
<feature type="transmembrane region" description="Helical" evidence="1">
    <location>
        <begin position="100"/>
        <end position="125"/>
    </location>
</feature>
<name>A0AAX3MWK9_9BACL</name>
<dbReference type="RefSeq" id="WP_047911155.1">
    <property type="nucleotide sequence ID" value="NZ_CP118101.1"/>
</dbReference>
<dbReference type="PANTHER" id="PTHR40042">
    <property type="entry name" value="HYPOTHETICAL MEMBRANE SPANNING PROTEIN"/>
    <property type="match status" value="1"/>
</dbReference>
<organism evidence="2 4">
    <name type="scientific">Paenibacillus urinalis</name>
    <dbReference type="NCBI Taxonomy" id="521520"/>
    <lineage>
        <taxon>Bacteria</taxon>
        <taxon>Bacillati</taxon>
        <taxon>Bacillota</taxon>
        <taxon>Bacilli</taxon>
        <taxon>Bacillales</taxon>
        <taxon>Paenibacillaceae</taxon>
        <taxon>Paenibacillus</taxon>
    </lineage>
</organism>
<keyword evidence="5" id="KW-1185">Reference proteome</keyword>
<feature type="transmembrane region" description="Helical" evidence="1">
    <location>
        <begin position="131"/>
        <end position="151"/>
    </location>
</feature>
<dbReference type="EMBL" id="CP118108">
    <property type="protein sequence ID" value="WDI00928.1"/>
    <property type="molecule type" value="Genomic_DNA"/>
</dbReference>
<evidence type="ECO:0000313" key="3">
    <source>
        <dbReference type="EMBL" id="WDI00928.1"/>
    </source>
</evidence>
<keyword evidence="1" id="KW-0472">Membrane</keyword>
<dbReference type="PANTHER" id="PTHR40042:SF1">
    <property type="entry name" value="DUF1405 DOMAIN-CONTAINING PROTEIN"/>
    <property type="match status" value="1"/>
</dbReference>
<feature type="transmembrane region" description="Helical" evidence="1">
    <location>
        <begin position="62"/>
        <end position="88"/>
    </location>
</feature>
<accession>A0AAX3MWK9</accession>
<dbReference type="AlphaFoldDB" id="A0AAX3MWK9"/>
<dbReference type="Pfam" id="PF07187">
    <property type="entry name" value="DUF1405"/>
    <property type="match status" value="1"/>
</dbReference>
<feature type="transmembrane region" description="Helical" evidence="1">
    <location>
        <begin position="158"/>
        <end position="176"/>
    </location>
</feature>
<protein>
    <submittedName>
        <fullName evidence="2">DUF1405 domain-containing protein</fullName>
    </submittedName>
</protein>
<keyword evidence="1" id="KW-0812">Transmembrane</keyword>
<feature type="transmembrane region" description="Helical" evidence="1">
    <location>
        <begin position="31"/>
        <end position="50"/>
    </location>
</feature>
<dbReference type="Proteomes" id="UP001220962">
    <property type="component" value="Chromosome"/>
</dbReference>
<evidence type="ECO:0000313" key="4">
    <source>
        <dbReference type="Proteomes" id="UP001220962"/>
    </source>
</evidence>
<reference evidence="2 5" key="1">
    <citation type="submission" date="2023-02" db="EMBL/GenBank/DDBJ databases">
        <title>Pathogen: clinical or host-associated sample.</title>
        <authorList>
            <person name="Hergert J."/>
            <person name="Casey R."/>
            <person name="Wagner J."/>
            <person name="Young E.L."/>
            <person name="Oakeson K.F."/>
        </authorList>
    </citation>
    <scope>NUCLEOTIDE SEQUENCE</scope>
    <source>
        <strain evidence="3 5">2022CK-00829</strain>
        <strain evidence="2">2022CK-00830</strain>
    </source>
</reference>
<keyword evidence="1" id="KW-1133">Transmembrane helix</keyword>
<evidence type="ECO:0000256" key="1">
    <source>
        <dbReference type="SAM" id="Phobius"/>
    </source>
</evidence>
<sequence length="222" mass="25156">MILHIAICQRGIQVFSISFLWSRAFLMHRGFLWLLFLCNLLGTVYGYIWYGAQLQSTLDHYPAWLIVFVPDSPTASLFFTISLLFLLYPASSSWLKKTGHVIQALAFVTSFKYGIWAVVMIVAGWSLGVDMIWSDFMLIASHLAMAVEVLLYARFFGFRLGSLVFAGTWTLLNDTLDYTKGIYPGLPNAVDVYINRVRNFTVVLSLASILTGFIALRQTKRL</sequence>
<proteinExistence type="predicted"/>
<dbReference type="InterPro" id="IPR009845">
    <property type="entry name" value="DUF1405"/>
</dbReference>
<dbReference type="EMBL" id="CP118101">
    <property type="protein sequence ID" value="WDH81214.1"/>
    <property type="molecule type" value="Genomic_DNA"/>
</dbReference>
<feature type="transmembrane region" description="Helical" evidence="1">
    <location>
        <begin position="196"/>
        <end position="216"/>
    </location>
</feature>
<evidence type="ECO:0000313" key="2">
    <source>
        <dbReference type="EMBL" id="WDH81214.1"/>
    </source>
</evidence>